<name>A0A9Q3Q489_9BASI</name>
<protein>
    <submittedName>
        <fullName evidence="2">Uncharacterized protein</fullName>
    </submittedName>
</protein>
<dbReference type="AlphaFoldDB" id="A0A9Q3Q489"/>
<evidence type="ECO:0000313" key="3">
    <source>
        <dbReference type="Proteomes" id="UP000765509"/>
    </source>
</evidence>
<gene>
    <name evidence="2" type="ORF">O181_122292</name>
</gene>
<keyword evidence="3" id="KW-1185">Reference proteome</keyword>
<proteinExistence type="predicted"/>
<evidence type="ECO:0000313" key="2">
    <source>
        <dbReference type="EMBL" id="MBW0582577.1"/>
    </source>
</evidence>
<organism evidence="2 3">
    <name type="scientific">Austropuccinia psidii MF-1</name>
    <dbReference type="NCBI Taxonomy" id="1389203"/>
    <lineage>
        <taxon>Eukaryota</taxon>
        <taxon>Fungi</taxon>
        <taxon>Dikarya</taxon>
        <taxon>Basidiomycota</taxon>
        <taxon>Pucciniomycotina</taxon>
        <taxon>Pucciniomycetes</taxon>
        <taxon>Pucciniales</taxon>
        <taxon>Sphaerophragmiaceae</taxon>
        <taxon>Austropuccinia</taxon>
    </lineage>
</organism>
<dbReference type="EMBL" id="AVOT02112866">
    <property type="protein sequence ID" value="MBW0582577.1"/>
    <property type="molecule type" value="Genomic_DNA"/>
</dbReference>
<feature type="compositionally biased region" description="Polar residues" evidence="1">
    <location>
        <begin position="62"/>
        <end position="71"/>
    </location>
</feature>
<reference evidence="2" key="1">
    <citation type="submission" date="2021-03" db="EMBL/GenBank/DDBJ databases">
        <title>Draft genome sequence of rust myrtle Austropuccinia psidii MF-1, a brazilian biotype.</title>
        <authorList>
            <person name="Quecine M.C."/>
            <person name="Pachon D.M.R."/>
            <person name="Bonatelli M.L."/>
            <person name="Correr F.H."/>
            <person name="Franceschini L.M."/>
            <person name="Leite T.F."/>
            <person name="Margarido G.R.A."/>
            <person name="Almeida C.A."/>
            <person name="Ferrarezi J.A."/>
            <person name="Labate C.A."/>
        </authorList>
    </citation>
    <scope>NUCLEOTIDE SEQUENCE</scope>
    <source>
        <strain evidence="2">MF-1</strain>
    </source>
</reference>
<dbReference type="Proteomes" id="UP000765509">
    <property type="component" value="Unassembled WGS sequence"/>
</dbReference>
<comment type="caution">
    <text evidence="2">The sequence shown here is derived from an EMBL/GenBank/DDBJ whole genome shotgun (WGS) entry which is preliminary data.</text>
</comment>
<feature type="region of interest" description="Disordered" evidence="1">
    <location>
        <begin position="62"/>
        <end position="102"/>
    </location>
</feature>
<sequence>MNSYPTVGKSLGHPNTCKLLNGWNPLMEKKNMILLEEEWSRNNPPPPKKVPKTGPVAIRSNYNIKKQPQDQNKGKGKVPATNHTARATGFHGKCVSEGQNHDGITEKGGSQIKISQIISEILDEIPNLYIAINDIKIHISDKN</sequence>
<evidence type="ECO:0000256" key="1">
    <source>
        <dbReference type="SAM" id="MobiDB-lite"/>
    </source>
</evidence>
<accession>A0A9Q3Q489</accession>